<name>A0AAW9R6Y5_9GAMM</name>
<dbReference type="AlphaFoldDB" id="A0AAW9R6Y5"/>
<keyword evidence="1" id="KW-1133">Transmembrane helix</keyword>
<dbReference type="Proteomes" id="UP001364472">
    <property type="component" value="Unassembled WGS sequence"/>
</dbReference>
<keyword evidence="3" id="KW-1185">Reference proteome</keyword>
<reference evidence="2 3" key="1">
    <citation type="journal article" date="2016" name="Antonie Van Leeuwenhoek">
        <title>Denitratimonas tolerans gen. nov., sp. nov., a denitrifying bacterium isolated from a bioreactor for tannery wastewater treatment.</title>
        <authorList>
            <person name="Han S.I."/>
            <person name="Kim J.O."/>
            <person name="Lee Y.R."/>
            <person name="Ekpeghere K.I."/>
            <person name="Koh S.C."/>
            <person name="Whang K.S."/>
        </authorList>
    </citation>
    <scope>NUCLEOTIDE SEQUENCE [LARGE SCALE GENOMIC DNA]</scope>
    <source>
        <strain evidence="2 3">KACC 17565</strain>
    </source>
</reference>
<evidence type="ECO:0000313" key="2">
    <source>
        <dbReference type="EMBL" id="MEJ1249601.1"/>
    </source>
</evidence>
<comment type="caution">
    <text evidence="2">The sequence shown here is derived from an EMBL/GenBank/DDBJ whole genome shotgun (WGS) entry which is preliminary data.</text>
</comment>
<proteinExistence type="predicted"/>
<protein>
    <recommendedName>
        <fullName evidence="4">AsmA family protein</fullName>
    </recommendedName>
</protein>
<feature type="transmembrane region" description="Helical" evidence="1">
    <location>
        <begin position="17"/>
        <end position="36"/>
    </location>
</feature>
<accession>A0AAW9R6Y5</accession>
<gene>
    <name evidence="2" type="ORF">WB794_07940</name>
</gene>
<evidence type="ECO:0000313" key="3">
    <source>
        <dbReference type="Proteomes" id="UP001364472"/>
    </source>
</evidence>
<sequence>MTPVGAPAARPRRMLRLLRIALVGVAAYLVLANALINSPLLEPLVNRKPERFQMDWQGGWMLWPGRITLTRVTLGGQARSTAWEIGADRARGRIALWPLLRRELRFAWIEADAPRVSVRQVEPALPAPPHGERALRLVFDQVRVDSTLRLDVGDATLEGLAQAEARWYQQLRGGPFELLPSRLHLQQARMLHGGRVLVHDATIDAAARIDAHRRREHPGAAILDLLVAELRLDADAFGLVASIAEDMQVATRTSADSGRIEARLDLDHGLLAPGSALDLRLPLAVTAFSGLTTDGEARLALRARDDDLALALDLPPIPDLIQRASARLVLASRRLPLPPWPQQLARLDGDIELDSKFPSLAAIRPLFRRLQDFELEGRGEVKGRIRVTAGHLAPGTALAIRDAEFGLSAYAHRFQGAAHARADIEPGDGGEARLVASVVLDRFDLAPAGKPDAVLGSGRDLRLELAGTGQMQTLADSLDVRLRFRDARLPDLARFNRYLPPHGVKLLAGRGSIDADMRMQVAENRSGGTFLLRATEATLSLGELVLRGNLLVDAHLAAASLAERQFHLPGTRIALQHVGILRPESETTRGWWGVAELKDGLMDFEQPMALAVDAQVKLRDVAPLLSVFAQRRQFPTWIRRLIDAGEADASARLQRQGECLVVDDMRANNDRFDLEGRIRYCGEQPSGQLHARWGVLGVGVDVDNGQRQFRLKGAKKWFEAQPGYVRAAN</sequence>
<dbReference type="EMBL" id="JBBDHC010000009">
    <property type="protein sequence ID" value="MEJ1249601.1"/>
    <property type="molecule type" value="Genomic_DNA"/>
</dbReference>
<dbReference type="RefSeq" id="WP_337335317.1">
    <property type="nucleotide sequence ID" value="NZ_JBBDHC010000009.1"/>
</dbReference>
<keyword evidence="1" id="KW-0812">Transmembrane</keyword>
<evidence type="ECO:0008006" key="4">
    <source>
        <dbReference type="Google" id="ProtNLM"/>
    </source>
</evidence>
<keyword evidence="1" id="KW-0472">Membrane</keyword>
<evidence type="ECO:0000256" key="1">
    <source>
        <dbReference type="SAM" id="Phobius"/>
    </source>
</evidence>
<organism evidence="2 3">
    <name type="scientific">Denitratimonas tolerans</name>
    <dbReference type="NCBI Taxonomy" id="1338420"/>
    <lineage>
        <taxon>Bacteria</taxon>
        <taxon>Pseudomonadati</taxon>
        <taxon>Pseudomonadota</taxon>
        <taxon>Gammaproteobacteria</taxon>
        <taxon>Lysobacterales</taxon>
        <taxon>Lysobacteraceae</taxon>
        <taxon>Denitratimonas</taxon>
    </lineage>
</organism>